<gene>
    <name evidence="6" type="ORF">GBAR_LOCUS17972</name>
</gene>
<protein>
    <submittedName>
        <fullName evidence="6">Glutamate receptor-interacting protein 2</fullName>
    </submittedName>
</protein>
<keyword evidence="6" id="KW-0675">Receptor</keyword>
<dbReference type="Pfam" id="PF00595">
    <property type="entry name" value="PDZ"/>
    <property type="match status" value="7"/>
</dbReference>
<comment type="caution">
    <text evidence="6">The sequence shown here is derived from an EMBL/GenBank/DDBJ whole genome shotgun (WGS) entry which is preliminary data.</text>
</comment>
<feature type="compositionally biased region" description="Acidic residues" evidence="4">
    <location>
        <begin position="992"/>
        <end position="1007"/>
    </location>
</feature>
<feature type="domain" description="PDZ" evidence="5">
    <location>
        <begin position="1181"/>
        <end position="1264"/>
    </location>
</feature>
<dbReference type="SUPFAM" id="SSF50156">
    <property type="entry name" value="PDZ domain-like"/>
    <property type="match status" value="7"/>
</dbReference>
<feature type="domain" description="PDZ" evidence="5">
    <location>
        <begin position="579"/>
        <end position="663"/>
    </location>
</feature>
<dbReference type="PANTHER" id="PTHR46227">
    <property type="entry name" value="GLUTAMATE RECEPTOR-INTERACTING PROTEIN GRIP"/>
    <property type="match status" value="1"/>
</dbReference>
<evidence type="ECO:0000256" key="1">
    <source>
        <dbReference type="ARBA" id="ARBA00004496"/>
    </source>
</evidence>
<dbReference type="Proteomes" id="UP001174909">
    <property type="component" value="Unassembled WGS sequence"/>
</dbReference>
<feature type="domain" description="PDZ" evidence="5">
    <location>
        <begin position="481"/>
        <end position="564"/>
    </location>
</feature>
<dbReference type="CDD" id="cd00136">
    <property type="entry name" value="PDZ_canonical"/>
    <property type="match status" value="1"/>
</dbReference>
<dbReference type="PROSITE" id="PS50106">
    <property type="entry name" value="PDZ"/>
    <property type="match status" value="7"/>
</dbReference>
<dbReference type="GO" id="GO:0005737">
    <property type="term" value="C:cytoplasm"/>
    <property type="evidence" value="ECO:0007669"/>
    <property type="project" value="UniProtKB-SubCell"/>
</dbReference>
<dbReference type="InterPro" id="IPR001478">
    <property type="entry name" value="PDZ"/>
</dbReference>
<evidence type="ECO:0000313" key="6">
    <source>
        <dbReference type="EMBL" id="CAI8031682.1"/>
    </source>
</evidence>
<keyword evidence="3" id="KW-0677">Repeat</keyword>
<dbReference type="SMART" id="SM00228">
    <property type="entry name" value="PDZ"/>
    <property type="match status" value="7"/>
</dbReference>
<feature type="compositionally biased region" description="Polar residues" evidence="4">
    <location>
        <begin position="360"/>
        <end position="369"/>
    </location>
</feature>
<feature type="domain" description="PDZ" evidence="5">
    <location>
        <begin position="49"/>
        <end position="132"/>
    </location>
</feature>
<dbReference type="PANTHER" id="PTHR46227:SF2">
    <property type="entry name" value="FI03335P"/>
    <property type="match status" value="1"/>
</dbReference>
<feature type="region of interest" description="Disordered" evidence="4">
    <location>
        <begin position="343"/>
        <end position="373"/>
    </location>
</feature>
<feature type="region of interest" description="Disordered" evidence="4">
    <location>
        <begin position="13"/>
        <end position="44"/>
    </location>
</feature>
<dbReference type="EMBL" id="CASHTH010002554">
    <property type="protein sequence ID" value="CAI8031682.1"/>
    <property type="molecule type" value="Genomic_DNA"/>
</dbReference>
<feature type="compositionally biased region" description="Low complexity" evidence="4">
    <location>
        <begin position="1065"/>
        <end position="1076"/>
    </location>
</feature>
<evidence type="ECO:0000259" key="5">
    <source>
        <dbReference type="PROSITE" id="PS50106"/>
    </source>
</evidence>
<feature type="compositionally biased region" description="Acidic residues" evidence="4">
    <location>
        <begin position="790"/>
        <end position="803"/>
    </location>
</feature>
<comment type="subcellular location">
    <subcellularLocation>
        <location evidence="1">Cytoplasm</location>
    </subcellularLocation>
</comment>
<feature type="compositionally biased region" description="Polar residues" evidence="4">
    <location>
        <begin position="825"/>
        <end position="837"/>
    </location>
</feature>
<feature type="compositionally biased region" description="Polar residues" evidence="4">
    <location>
        <begin position="21"/>
        <end position="33"/>
    </location>
</feature>
<dbReference type="InterPro" id="IPR036034">
    <property type="entry name" value="PDZ_sf"/>
</dbReference>
<evidence type="ECO:0000256" key="2">
    <source>
        <dbReference type="ARBA" id="ARBA00022490"/>
    </source>
</evidence>
<evidence type="ECO:0000313" key="7">
    <source>
        <dbReference type="Proteomes" id="UP001174909"/>
    </source>
</evidence>
<feature type="region of interest" description="Disordered" evidence="4">
    <location>
        <begin position="723"/>
        <end position="811"/>
    </location>
</feature>
<keyword evidence="7" id="KW-1185">Reference proteome</keyword>
<feature type="region of interest" description="Disordered" evidence="4">
    <location>
        <begin position="1050"/>
        <end position="1095"/>
    </location>
</feature>
<name>A0AA35SMA8_GEOBA</name>
<accession>A0AA35SMA8</accession>
<evidence type="ECO:0000256" key="4">
    <source>
        <dbReference type="SAM" id="MobiDB-lite"/>
    </source>
</evidence>
<dbReference type="GO" id="GO:0098887">
    <property type="term" value="P:neurotransmitter receptor transport, endosome to postsynaptic membrane"/>
    <property type="evidence" value="ECO:0007669"/>
    <property type="project" value="TreeGrafter"/>
</dbReference>
<feature type="domain" description="PDZ" evidence="5">
    <location>
        <begin position="245"/>
        <end position="328"/>
    </location>
</feature>
<feature type="region of interest" description="Disordered" evidence="4">
    <location>
        <begin position="818"/>
        <end position="837"/>
    </location>
</feature>
<dbReference type="Gene3D" id="2.30.42.10">
    <property type="match status" value="7"/>
</dbReference>
<feature type="compositionally biased region" description="Polar residues" evidence="4">
    <location>
        <begin position="726"/>
        <end position="738"/>
    </location>
</feature>
<proteinExistence type="predicted"/>
<feature type="domain" description="PDZ" evidence="5">
    <location>
        <begin position="149"/>
        <end position="231"/>
    </location>
</feature>
<sequence>MAKLLLACLKPLTTDDDAGSTPRTTTNGSPDGYQSSAASSSQERRKVAYVELLRRSREPFGIGVEGGTDRHQPAHIAHLRPGGVADKSQALQTGDRILSINGTSTEHLMRSEIAALLDNAGNVVNLEIAYEASPDEEEDESGVLKKTAFLTLTRERNSFGFTISGGSKERRPITVSHVAVGSSAFRHGVLKAGDRVLQINGSDVTAVSQLEAVTLLQSSDDTCTLEIEYDITVHDELLESRGPLQVDLIKPKGASLGISLSGALHLGQPMYISKVKEAGIAERCGALHVRDQLVSINGVTLDNKTIRDAVRLLARSDFNVRLEIIPAHNLTIVPDLSQEEALSDTLSRLSDPHAPHLPGRQSQLSVTSSGSGGHHMLCHPETMRVQLKSDDIGFGLSLHGGVSGKRYRPIKIAVIEDGGPAALAGVLQVGDRIISLNGVNVDGVATAHQALKLVQEGGDVLDMEVIFDVTDAVVPTSGTFDVKMVKTSSLNLGITINGSDKREDNIWISSLKKGGIACRMGTLKPGDVILAINGQSMQNCNLREAAHALRNAGDVVTLTISKECCERPTTGLTPSEAVIFSVELHSDGLPLGISLTGSNHQPQPVFIARISEGGVAHRTGALKVGDRIMAINGQSLFGKTLRDAVFMLQNAGDAVTLKISKLNRRKHSRPKAWSPTSKLYRQRYRGGNVSPPRRHTHHARLPRHVGSAGNMPIASRFLGGGLHGRQPSSTTIASSVSGAGTPEIPERLPYLPRSVASSPRQLSGDFGCDEHRHLQFSPSERSAFSRLPAVEDDEEEEEEEEEPGERVRVSRQRLFEGAAGATGGPSYQTQPPAATSLSPVEALWERQRSLAERSALAETDEETGQEDEELAAGDRFHYRRGSLPVHPLPHFYGGVGAAGGPGRWNFKMRAMPLPVGRVSPLMSDHEHGGGRGGRKKLPAQKDQDELGANRTATGTPPNKPSSVAGDFGSRSPQDKESVRELTESGEKRGEEEEREEGESASDEEDGEERVGVGETELESWEEGAEDIENGAKTVHTEHTSLPFPLVPAARALPRFPSPPSSHVKNTTSTSTPNSLSRPKPASITSRAKQRAPSVPALPTSLLASSVDPNNLLGLPECLGDYERTLHNARNYMREFKALAESGSSDQESDPEPTLSTKLKAAEIMEQISSAAKVPALIQHHLVTLHKESKETDLGFSLSDGLGEPGVYVKSIHSGGLAEKNGELRPFDRIMKINDEVVRDYDCCRVVPLLQELTSDVALLVARNSLSKSQPSTAAGSK</sequence>
<feature type="compositionally biased region" description="Basic and acidic residues" evidence="4">
    <location>
        <begin position="972"/>
        <end position="991"/>
    </location>
</feature>
<feature type="domain" description="PDZ" evidence="5">
    <location>
        <begin position="384"/>
        <end position="469"/>
    </location>
</feature>
<dbReference type="AlphaFoldDB" id="A0AA35SMA8"/>
<keyword evidence="2" id="KW-0963">Cytoplasm</keyword>
<dbReference type="InterPro" id="IPR043545">
    <property type="entry name" value="GRIP1/2"/>
</dbReference>
<reference evidence="6" key="1">
    <citation type="submission" date="2023-03" db="EMBL/GenBank/DDBJ databases">
        <authorList>
            <person name="Steffen K."/>
            <person name="Cardenas P."/>
        </authorList>
    </citation>
    <scope>NUCLEOTIDE SEQUENCE</scope>
</reference>
<feature type="region of interest" description="Disordered" evidence="4">
    <location>
        <begin position="917"/>
        <end position="1022"/>
    </location>
</feature>
<evidence type="ECO:0000256" key="3">
    <source>
        <dbReference type="ARBA" id="ARBA00022737"/>
    </source>
</evidence>
<organism evidence="6 7">
    <name type="scientific">Geodia barretti</name>
    <name type="common">Barrett's horny sponge</name>
    <dbReference type="NCBI Taxonomy" id="519541"/>
    <lineage>
        <taxon>Eukaryota</taxon>
        <taxon>Metazoa</taxon>
        <taxon>Porifera</taxon>
        <taxon>Demospongiae</taxon>
        <taxon>Heteroscleromorpha</taxon>
        <taxon>Tetractinellida</taxon>
        <taxon>Astrophorina</taxon>
        <taxon>Geodiidae</taxon>
        <taxon>Geodia</taxon>
    </lineage>
</organism>